<organism evidence="1 2">
    <name type="scientific">Brevibacterium phage Cantare</name>
    <dbReference type="NCBI Taxonomy" id="2338395"/>
    <lineage>
        <taxon>Viruses</taxon>
        <taxon>Duplodnaviria</taxon>
        <taxon>Heunggongvirae</taxon>
        <taxon>Uroviricota</taxon>
        <taxon>Caudoviricetes</taxon>
        <taxon>Cantarevirus</taxon>
        <taxon>Cantarevirus cantare</taxon>
    </lineage>
</organism>
<keyword evidence="1" id="KW-0255">Endonuclease</keyword>
<dbReference type="RefSeq" id="YP_010676651.1">
    <property type="nucleotide sequence ID" value="NC_071014.1"/>
</dbReference>
<keyword evidence="1" id="KW-0378">Hydrolase</keyword>
<dbReference type="InterPro" id="IPR044925">
    <property type="entry name" value="His-Me_finger_sf"/>
</dbReference>
<sequence length="199" mass="22523">MRYDGNMNGCIVENCDVQGKKRRGLCANHYEKWRRGTLGFDPPTTKAHTDEERMKRYIDKETSPSGCWLWTGATDGKGYGRVSKRSAHRWVYEILVGSIPEAHDLDHQCHNEDENCPGGLQCLHRRCVNPDHLEPTTRKVNLNRGSGYGGAKHRRKTICVNGHDISTDDKVYTFINQSGGVSRKCMACTKLSASKNRKK</sequence>
<dbReference type="GO" id="GO:0004519">
    <property type="term" value="F:endonuclease activity"/>
    <property type="evidence" value="ECO:0007669"/>
    <property type="project" value="UniProtKB-KW"/>
</dbReference>
<keyword evidence="2" id="KW-1185">Reference proteome</keyword>
<dbReference type="Gene3D" id="3.90.75.10">
    <property type="entry name" value="Homing Intron 3 (I-ppo) Encoded Endonuclease, Chain A"/>
    <property type="match status" value="1"/>
</dbReference>
<dbReference type="GeneID" id="77953012"/>
<evidence type="ECO:0000313" key="2">
    <source>
        <dbReference type="Proteomes" id="UP000279277"/>
    </source>
</evidence>
<accession>A0A3G3LYV8</accession>
<protein>
    <submittedName>
        <fullName evidence="1">HNH endonuclease</fullName>
    </submittedName>
</protein>
<dbReference type="InterPro" id="IPR044930">
    <property type="entry name" value="Homing_endonuclease_His-Me"/>
</dbReference>
<gene>
    <name evidence="1" type="primary">76</name>
    <name evidence="1" type="ORF">PBI_CANTARE_76</name>
</gene>
<keyword evidence="1" id="KW-0540">Nuclease</keyword>
<dbReference type="KEGG" id="vg:77953012"/>
<evidence type="ECO:0000313" key="1">
    <source>
        <dbReference type="EMBL" id="AYQ99296.1"/>
    </source>
</evidence>
<name>A0A3G3LYV8_9CAUD</name>
<dbReference type="Proteomes" id="UP000279277">
    <property type="component" value="Segment"/>
</dbReference>
<dbReference type="EMBL" id="MK016493">
    <property type="protein sequence ID" value="AYQ99296.1"/>
    <property type="molecule type" value="Genomic_DNA"/>
</dbReference>
<proteinExistence type="predicted"/>
<dbReference type="SUPFAM" id="SSF54060">
    <property type="entry name" value="His-Me finger endonucleases"/>
    <property type="match status" value="1"/>
</dbReference>
<reference evidence="1 2" key="1">
    <citation type="submission" date="2018-10" db="EMBL/GenBank/DDBJ databases">
        <authorList>
            <person name="Zack K."/>
            <person name="Garlena R.A."/>
            <person name="Russell D.A."/>
            <person name="Pope W.H."/>
            <person name="Jacobs-Sera D."/>
            <person name="Hatfull G.F."/>
        </authorList>
    </citation>
    <scope>NUCLEOTIDE SEQUENCE [LARGE SCALE GENOMIC DNA]</scope>
</reference>